<feature type="signal peptide" evidence="3">
    <location>
        <begin position="1"/>
        <end position="20"/>
    </location>
</feature>
<keyword evidence="2" id="KW-0186">Copper</keyword>
<evidence type="ECO:0000313" key="5">
    <source>
        <dbReference type="EMBL" id="KAK9767811.1"/>
    </source>
</evidence>
<protein>
    <recommendedName>
        <fullName evidence="4">Tyrosinase copper-binding domain-containing protein</fullName>
    </recommendedName>
</protein>
<dbReference type="InterPro" id="IPR008922">
    <property type="entry name" value="Di-copper_centre_dom_sf"/>
</dbReference>
<evidence type="ECO:0000256" key="1">
    <source>
        <dbReference type="ARBA" id="ARBA00022723"/>
    </source>
</evidence>
<comment type="caution">
    <text evidence="5">The sequence shown here is derived from an EMBL/GenBank/DDBJ whole genome shotgun (WGS) entry which is preliminary data.</text>
</comment>
<feature type="domain" description="Tyrosinase copper-binding" evidence="4">
    <location>
        <begin position="208"/>
        <end position="219"/>
    </location>
</feature>
<reference evidence="5 6" key="1">
    <citation type="submission" date="2023-04" db="EMBL/GenBank/DDBJ databases">
        <title>Genome of Basidiobolus ranarum AG-B5.</title>
        <authorList>
            <person name="Stajich J.E."/>
            <person name="Carter-House D."/>
            <person name="Gryganskyi A."/>
        </authorList>
    </citation>
    <scope>NUCLEOTIDE SEQUENCE [LARGE SCALE GENOMIC DNA]</scope>
    <source>
        <strain evidence="5 6">AG-B5</strain>
    </source>
</reference>
<keyword evidence="1" id="KW-0479">Metal-binding</keyword>
<dbReference type="PANTHER" id="PTHR11474:SF126">
    <property type="entry name" value="TYROSINASE-LIKE PROTEIN TYR-1-RELATED"/>
    <property type="match status" value="1"/>
</dbReference>
<dbReference type="InterPro" id="IPR050316">
    <property type="entry name" value="Tyrosinase/Hemocyanin"/>
</dbReference>
<dbReference type="PRINTS" id="PR00092">
    <property type="entry name" value="TYROSINASE"/>
</dbReference>
<accession>A0ABR2X251</accession>
<proteinExistence type="predicted"/>
<dbReference type="Pfam" id="PF00264">
    <property type="entry name" value="Tyrosinase"/>
    <property type="match status" value="1"/>
</dbReference>
<evidence type="ECO:0000256" key="3">
    <source>
        <dbReference type="SAM" id="SignalP"/>
    </source>
</evidence>
<keyword evidence="6" id="KW-1185">Reference proteome</keyword>
<evidence type="ECO:0000259" key="4">
    <source>
        <dbReference type="PROSITE" id="PS00498"/>
    </source>
</evidence>
<sequence>MKFTVCALVLALTSLSTTIAQCRLNVRKEIRQLTAYERNDFINAVNAIKRSGKYDELVSIHLNYVPYAHSTPAFFPWHRAYIKTFERALQNVNPRVTLPYWDWTLDSQAPEYSPVWQWFGGNGRSGDGCVVTGPFANWRARFPQPHCLTREWDSGNQISSFWSPESVNNFIQNSGDFESIRSNIELGPHAAVHNNIGGDFQLMSSANDPIFFLHHAFIDKIWADWQLAHPRQAYDYGGVNLVGGQRATWTDFLTPFNARVYQVQNFNKLCYQYSRSPSTNIRFQQARRKRSIPHKTDVPTYKNETIWKEINSCPRPDYASLLGMPSSTDRHTQLTKLRPPVGVSESFSKMMKYDLKKVRQLELSNAMYLKSLNDKGYVSKASLKYTLPKNC</sequence>
<dbReference type="PROSITE" id="PS00498">
    <property type="entry name" value="TYROSINASE_2"/>
    <property type="match status" value="1"/>
</dbReference>
<gene>
    <name evidence="5" type="ORF">K7432_002093</name>
</gene>
<keyword evidence="3" id="KW-0732">Signal</keyword>
<name>A0ABR2X251_9FUNG</name>
<dbReference type="Proteomes" id="UP001479436">
    <property type="component" value="Unassembled WGS sequence"/>
</dbReference>
<evidence type="ECO:0000313" key="6">
    <source>
        <dbReference type="Proteomes" id="UP001479436"/>
    </source>
</evidence>
<evidence type="ECO:0000256" key="2">
    <source>
        <dbReference type="ARBA" id="ARBA00023008"/>
    </source>
</evidence>
<dbReference type="Gene3D" id="1.10.1280.10">
    <property type="entry name" value="Di-copper center containing domain from catechol oxidase"/>
    <property type="match status" value="1"/>
</dbReference>
<feature type="chain" id="PRO_5045162695" description="Tyrosinase copper-binding domain-containing protein" evidence="3">
    <location>
        <begin position="21"/>
        <end position="391"/>
    </location>
</feature>
<dbReference type="InterPro" id="IPR002227">
    <property type="entry name" value="Tyrosinase_Cu-bd"/>
</dbReference>
<dbReference type="SUPFAM" id="SSF48056">
    <property type="entry name" value="Di-copper centre-containing domain"/>
    <property type="match status" value="1"/>
</dbReference>
<organism evidence="5 6">
    <name type="scientific">Basidiobolus ranarum</name>
    <dbReference type="NCBI Taxonomy" id="34480"/>
    <lineage>
        <taxon>Eukaryota</taxon>
        <taxon>Fungi</taxon>
        <taxon>Fungi incertae sedis</taxon>
        <taxon>Zoopagomycota</taxon>
        <taxon>Entomophthoromycotina</taxon>
        <taxon>Basidiobolomycetes</taxon>
        <taxon>Basidiobolales</taxon>
        <taxon>Basidiobolaceae</taxon>
        <taxon>Basidiobolus</taxon>
    </lineage>
</organism>
<dbReference type="EMBL" id="JASJQH010000053">
    <property type="protein sequence ID" value="KAK9767811.1"/>
    <property type="molecule type" value="Genomic_DNA"/>
</dbReference>
<dbReference type="PANTHER" id="PTHR11474">
    <property type="entry name" value="TYROSINASE FAMILY MEMBER"/>
    <property type="match status" value="1"/>
</dbReference>